<organism evidence="3 4">
    <name type="scientific">Bacteroides eggerthii</name>
    <dbReference type="NCBI Taxonomy" id="28111"/>
    <lineage>
        <taxon>Bacteria</taxon>
        <taxon>Pseudomonadati</taxon>
        <taxon>Bacteroidota</taxon>
        <taxon>Bacteroidia</taxon>
        <taxon>Bacteroidales</taxon>
        <taxon>Bacteroidaceae</taxon>
        <taxon>Bacteroides</taxon>
    </lineage>
</organism>
<feature type="chain" id="PRO_5030637113" description="DUF6850 domain-containing protein" evidence="1">
    <location>
        <begin position="27"/>
        <end position="125"/>
    </location>
</feature>
<accession>A0A7X9SFH9</accession>
<dbReference type="Pfam" id="PF21012">
    <property type="entry name" value="DUF6850"/>
    <property type="match status" value="1"/>
</dbReference>
<keyword evidence="1" id="KW-0732">Signal</keyword>
<dbReference type="InterPro" id="IPR049236">
    <property type="entry name" value="DUF6850"/>
</dbReference>
<feature type="non-terminal residue" evidence="3">
    <location>
        <position position="125"/>
    </location>
</feature>
<evidence type="ECO:0000259" key="2">
    <source>
        <dbReference type="Pfam" id="PF21012"/>
    </source>
</evidence>
<dbReference type="EMBL" id="JABAGL010000078">
    <property type="protein sequence ID" value="NME88077.1"/>
    <property type="molecule type" value="Genomic_DNA"/>
</dbReference>
<dbReference type="AlphaFoldDB" id="A0A7X9SFH9"/>
<evidence type="ECO:0000313" key="4">
    <source>
        <dbReference type="Proteomes" id="UP000520291"/>
    </source>
</evidence>
<proteinExistence type="predicted"/>
<feature type="domain" description="DUF6850" evidence="2">
    <location>
        <begin position="50"/>
        <end position="125"/>
    </location>
</feature>
<reference evidence="3 4" key="1">
    <citation type="submission" date="2020-04" db="EMBL/GenBank/DDBJ databases">
        <authorList>
            <person name="Hitch T.C.A."/>
            <person name="Wylensek D."/>
            <person name="Clavel T."/>
        </authorList>
    </citation>
    <scope>NUCLEOTIDE SEQUENCE [LARGE SCALE GENOMIC DNA]</scope>
    <source>
        <strain evidence="3 4">WCA3-601-WT-5E</strain>
    </source>
</reference>
<feature type="signal peptide" evidence="1">
    <location>
        <begin position="1"/>
        <end position="26"/>
    </location>
</feature>
<evidence type="ECO:0000313" key="3">
    <source>
        <dbReference type="EMBL" id="NME88077.1"/>
    </source>
</evidence>
<protein>
    <recommendedName>
        <fullName evidence="2">DUF6850 domain-containing protein</fullName>
    </recommendedName>
</protein>
<dbReference type="Proteomes" id="UP000520291">
    <property type="component" value="Unassembled WGS sequence"/>
</dbReference>
<sequence length="125" mass="13836">MKKQYMNYMKSCLLVVIACFVSMVGAAQGFSPAAMEQLKTKRLWSHSQNAAGMPFDDIQNYSNVILGYDLQDGNYCRPQEGQKETIVGVSSEGFINLKNAYVWGAFNFAQKNLTDAGYNASIADP</sequence>
<name>A0A7X9SFH9_9BACE</name>
<comment type="caution">
    <text evidence="3">The sequence shown here is derived from an EMBL/GenBank/DDBJ whole genome shotgun (WGS) entry which is preliminary data.</text>
</comment>
<dbReference type="RefSeq" id="WP_394799010.1">
    <property type="nucleotide sequence ID" value="NZ_JABAGL010000078.1"/>
</dbReference>
<gene>
    <name evidence="3" type="ORF">HF841_19095</name>
</gene>
<evidence type="ECO:0000256" key="1">
    <source>
        <dbReference type="SAM" id="SignalP"/>
    </source>
</evidence>